<name>A0A161YGZ5_9GAMM</name>
<dbReference type="PATRIC" id="fig|1365248.3.peg.4208"/>
<accession>A0A161YGZ5</accession>
<evidence type="ECO:0000313" key="1">
    <source>
        <dbReference type="EMBL" id="KZN60063.1"/>
    </source>
</evidence>
<gene>
    <name evidence="1" type="ORF">N473_25405</name>
</gene>
<sequence>MIDREEREEILLQSGMSIISVDTLWLSQAQTLNDSVFISAPIIRKGEYYAGVYTAEERAETLGQMIQQDFSQVTVISNKAWTVDWSTIMQLKPKQLYNESDWTIMARLVSNKWVDIMLIPFNNQPPFRYTGKGYKVKAIQGIKVALQDSRHFVVSKKYQNSQAIFDALELGIKQLRNTKFIEESYRKCGFLNVLVDKWRKIP</sequence>
<dbReference type="AlphaFoldDB" id="A0A161YGZ5"/>
<comment type="caution">
    <text evidence="1">The sequence shown here is derived from an EMBL/GenBank/DDBJ whole genome shotgun (WGS) entry which is preliminary data.</text>
</comment>
<dbReference type="Proteomes" id="UP000076486">
    <property type="component" value="Unassembled WGS sequence"/>
</dbReference>
<dbReference type="EMBL" id="AUYC01000048">
    <property type="protein sequence ID" value="KZN60063.1"/>
    <property type="molecule type" value="Genomic_DNA"/>
</dbReference>
<evidence type="ECO:0000313" key="2">
    <source>
        <dbReference type="Proteomes" id="UP000076486"/>
    </source>
</evidence>
<organism evidence="1 2">
    <name type="scientific">Pseudoalteromonas luteoviolacea CPMOR-1</name>
    <dbReference type="NCBI Taxonomy" id="1365248"/>
    <lineage>
        <taxon>Bacteria</taxon>
        <taxon>Pseudomonadati</taxon>
        <taxon>Pseudomonadota</taxon>
        <taxon>Gammaproteobacteria</taxon>
        <taxon>Alteromonadales</taxon>
        <taxon>Pseudoalteromonadaceae</taxon>
        <taxon>Pseudoalteromonas</taxon>
    </lineage>
</organism>
<proteinExistence type="predicted"/>
<protein>
    <recommendedName>
        <fullName evidence="3">Solute-binding protein family 3/N-terminal domain-containing protein</fullName>
    </recommendedName>
</protein>
<reference evidence="1 2" key="1">
    <citation type="submission" date="2013-07" db="EMBL/GenBank/DDBJ databases">
        <title>Comparative Genomic and Metabolomic Analysis of Twelve Strains of Pseudoalteromonas luteoviolacea.</title>
        <authorList>
            <person name="Vynne N.G."/>
            <person name="Mansson M."/>
            <person name="Gram L."/>
        </authorList>
    </citation>
    <scope>NUCLEOTIDE SEQUENCE [LARGE SCALE GENOMIC DNA]</scope>
    <source>
        <strain evidence="1 2">CPMOR-1</strain>
    </source>
</reference>
<evidence type="ECO:0008006" key="3">
    <source>
        <dbReference type="Google" id="ProtNLM"/>
    </source>
</evidence>